<gene>
    <name evidence="2" type="ORF">Hsar01_02923</name>
</gene>
<reference evidence="2 3" key="1">
    <citation type="submission" date="2024-02" db="EMBL/GenBank/DDBJ databases">
        <title>Haloferula sargassicola NBRC 104335.</title>
        <authorList>
            <person name="Ichikawa N."/>
            <person name="Katano-Makiyama Y."/>
            <person name="Hidaka K."/>
        </authorList>
    </citation>
    <scope>NUCLEOTIDE SEQUENCE [LARGE SCALE GENOMIC DNA]</scope>
    <source>
        <strain evidence="2 3">NBRC 104335</strain>
    </source>
</reference>
<evidence type="ECO:0000313" key="2">
    <source>
        <dbReference type="EMBL" id="GAA5483689.1"/>
    </source>
</evidence>
<sequence>MKVHGISEKQREDIVRLLKPLVLYGFGSRVTGRARDGSDLDLAFLSRERVDPVKRFELANRLADALGFTVDLVDLAEASTVFSKEVLRTGVALEVADEAVRRQFEMKTLADYAKLNEERRPVLEIWS</sequence>
<dbReference type="InterPro" id="IPR052930">
    <property type="entry name" value="TA_antitoxin_MntA"/>
</dbReference>
<name>A0ABP9UUI7_9BACT</name>
<dbReference type="Gene3D" id="3.30.460.10">
    <property type="entry name" value="Beta Polymerase, domain 2"/>
    <property type="match status" value="1"/>
</dbReference>
<dbReference type="PANTHER" id="PTHR43852">
    <property type="entry name" value="NUCLEOTIDYLTRANSFERASE"/>
    <property type="match status" value="1"/>
</dbReference>
<evidence type="ECO:0000313" key="3">
    <source>
        <dbReference type="Proteomes" id="UP001476282"/>
    </source>
</evidence>
<dbReference type="InterPro" id="IPR041633">
    <property type="entry name" value="Polbeta"/>
</dbReference>
<accession>A0ABP9UUI7</accession>
<comment type="caution">
    <text evidence="2">The sequence shown here is derived from an EMBL/GenBank/DDBJ whole genome shotgun (WGS) entry which is preliminary data.</text>
</comment>
<evidence type="ECO:0000259" key="1">
    <source>
        <dbReference type="Pfam" id="PF18765"/>
    </source>
</evidence>
<dbReference type="Proteomes" id="UP001476282">
    <property type="component" value="Unassembled WGS sequence"/>
</dbReference>
<dbReference type="EMBL" id="BAABRI010000016">
    <property type="protein sequence ID" value="GAA5483689.1"/>
    <property type="molecule type" value="Genomic_DNA"/>
</dbReference>
<dbReference type="Pfam" id="PF18765">
    <property type="entry name" value="Polbeta"/>
    <property type="match status" value="1"/>
</dbReference>
<dbReference type="SUPFAM" id="SSF81301">
    <property type="entry name" value="Nucleotidyltransferase"/>
    <property type="match status" value="1"/>
</dbReference>
<dbReference type="PANTHER" id="PTHR43852:SF2">
    <property type="entry name" value="PROTEIN ADENYLYLTRANSFERASE MNTA"/>
    <property type="match status" value="1"/>
</dbReference>
<dbReference type="InterPro" id="IPR043519">
    <property type="entry name" value="NT_sf"/>
</dbReference>
<proteinExistence type="predicted"/>
<feature type="domain" description="Polymerase beta nucleotidyltransferase" evidence="1">
    <location>
        <begin position="19"/>
        <end position="96"/>
    </location>
</feature>
<dbReference type="NCBIfam" id="NF047752">
    <property type="entry name" value="MntA_antitoxin"/>
    <property type="match status" value="1"/>
</dbReference>
<organism evidence="2 3">
    <name type="scientific">Haloferula sargassicola</name>
    <dbReference type="NCBI Taxonomy" id="490096"/>
    <lineage>
        <taxon>Bacteria</taxon>
        <taxon>Pseudomonadati</taxon>
        <taxon>Verrucomicrobiota</taxon>
        <taxon>Verrucomicrobiia</taxon>
        <taxon>Verrucomicrobiales</taxon>
        <taxon>Verrucomicrobiaceae</taxon>
        <taxon>Haloferula</taxon>
    </lineage>
</organism>
<protein>
    <recommendedName>
        <fullName evidence="1">Polymerase beta nucleotidyltransferase domain-containing protein</fullName>
    </recommendedName>
</protein>
<dbReference type="CDD" id="cd05403">
    <property type="entry name" value="NT_KNTase_like"/>
    <property type="match status" value="1"/>
</dbReference>
<dbReference type="RefSeq" id="WP_353567794.1">
    <property type="nucleotide sequence ID" value="NZ_BAABRI010000016.1"/>
</dbReference>
<keyword evidence="3" id="KW-1185">Reference proteome</keyword>